<dbReference type="AlphaFoldDB" id="A0A292ZDH3"/>
<evidence type="ECO:0000313" key="1">
    <source>
        <dbReference type="EMBL" id="GAY20930.1"/>
    </source>
</evidence>
<name>A0A292ZDH3_SPHSA</name>
<dbReference type="Proteomes" id="UP000221538">
    <property type="component" value="Unassembled WGS sequence"/>
</dbReference>
<reference evidence="1" key="4">
    <citation type="submission" date="2017-10" db="EMBL/GenBank/DDBJ databases">
        <title>Bioaugmenting a lab-scale membrane bioreactor with Sphingobium fuliginis OMI to degrade 4-tert-butylphenol.</title>
        <authorList>
            <person name="Takada K."/>
            <person name="Shiba T."/>
            <person name="Soda S."/>
            <person name="Inoue D."/>
            <person name="Miyake M."/>
            <person name="Eguchi M."/>
            <person name="Ike M."/>
        </authorList>
    </citation>
    <scope>NUCLEOTIDE SEQUENCE</scope>
    <source>
        <strain evidence="1">OMI</strain>
    </source>
</reference>
<reference evidence="2" key="7">
    <citation type="submission" date="2024-05" db="EMBL/GenBank/DDBJ databases">
        <authorList>
            <person name="Sun Q."/>
            <person name="Sedlacek I."/>
        </authorList>
    </citation>
    <scope>NUCLEOTIDE SEQUENCE</scope>
    <source>
        <strain evidence="2">CCM 7327</strain>
    </source>
</reference>
<sequence length="83" mass="9375">MILTVRVGTLGGFVMNMPYLSNRKSYEDAAELMSLFGDNAGYEAAARADRSRDLGNHIRFCHWRQIERLIVLLTHEGPLGTIH</sequence>
<keyword evidence="4" id="KW-1185">Reference proteome</keyword>
<reference evidence="1 3" key="2">
    <citation type="journal article" date="2013" name="Environ. Sci. Technol.">
        <title>The 4-tert-butylphenol-utilizing bacterium Sphingobium fuliginis OMI can degrade bisphenols via phenolic ring hydroxylation and meta-cleavage pathway.</title>
        <authorList>
            <person name="Ogata Y."/>
            <person name="Goda S."/>
            <person name="Toyama T."/>
            <person name="Sei K."/>
            <person name="Ike M."/>
        </authorList>
    </citation>
    <scope>NUCLEOTIDE SEQUENCE [LARGE SCALE GENOMIC DNA]</scope>
    <source>
        <strain evidence="1 3">OMI</strain>
    </source>
</reference>
<evidence type="ECO:0000313" key="2">
    <source>
        <dbReference type="EMBL" id="GFZ82598.1"/>
    </source>
</evidence>
<reference evidence="4" key="6">
    <citation type="journal article" date="2019" name="Int. J. Syst. Evol. Microbiol.">
        <title>The Global Catalogue of Microorganisms (GCM) 10K type strain sequencing project: providing services to taxonomists for standard genome sequencing and annotation.</title>
        <authorList>
            <consortium name="The Broad Institute Genomics Platform"/>
            <consortium name="The Broad Institute Genome Sequencing Center for Infectious Disease"/>
            <person name="Wu L."/>
            <person name="Ma J."/>
        </authorList>
    </citation>
    <scope>NUCLEOTIDE SEQUENCE [LARGE SCALE GENOMIC DNA]</scope>
    <source>
        <strain evidence="4">CCM 7327</strain>
    </source>
</reference>
<reference evidence="2" key="3">
    <citation type="journal article" date="2014" name="Int. J. Syst. Evol. Microbiol.">
        <title>Complete genome of a new Firmicutes species belonging to the dominant human colonic microbiota ('Ruminococcus bicirculans') reveals two chromosomes and a selective capacity to utilize plant glucans.</title>
        <authorList>
            <consortium name="NISC Comparative Sequencing Program"/>
            <person name="Wegmann U."/>
            <person name="Louis P."/>
            <person name="Goesmann A."/>
            <person name="Henrissat B."/>
            <person name="Duncan S.H."/>
            <person name="Flint H.J."/>
        </authorList>
    </citation>
    <scope>NUCLEOTIDE SEQUENCE</scope>
    <source>
        <strain evidence="2">CCM 7327</strain>
    </source>
</reference>
<accession>A0A292ZDH3</accession>
<evidence type="ECO:0000313" key="4">
    <source>
        <dbReference type="Proteomes" id="UP000628109"/>
    </source>
</evidence>
<comment type="caution">
    <text evidence="1">The sequence shown here is derived from an EMBL/GenBank/DDBJ whole genome shotgun (WGS) entry which is preliminary data.</text>
</comment>
<dbReference type="EMBL" id="BMDU01000001">
    <property type="protein sequence ID" value="GFZ82598.1"/>
    <property type="molecule type" value="Genomic_DNA"/>
</dbReference>
<gene>
    <name evidence="2" type="ORF">GCM10019071_09310</name>
    <name evidence="1" type="ORF">SFOMI_1460</name>
</gene>
<reference evidence="1 3" key="1">
    <citation type="journal article" date="2013" name="Biodegradation">
        <title>Occurrence of 4-tert-butylphenol (4-t-BP) biodegradation in an aquatic sample caused by the presence of Spirodela polyrrhiza and isolation of a 4-t-BP-utilizing bacterium.</title>
        <authorList>
            <person name="Ogata Y."/>
            <person name="Toyama T."/>
            <person name="Yu N."/>
            <person name="Wang X."/>
            <person name="Sei K."/>
            <person name="Ike M."/>
        </authorList>
    </citation>
    <scope>NUCLEOTIDE SEQUENCE [LARGE SCALE GENOMIC DNA]</scope>
    <source>
        <strain evidence="1 3">OMI</strain>
    </source>
</reference>
<reference evidence="1" key="5">
    <citation type="submission" date="2017-10" db="EMBL/GenBank/DDBJ databases">
        <authorList>
            <person name="Banno H."/>
            <person name="Chua N.-H."/>
        </authorList>
    </citation>
    <scope>NUCLEOTIDE SEQUENCE</scope>
    <source>
        <strain evidence="1">OMI</strain>
    </source>
</reference>
<evidence type="ECO:0000313" key="3">
    <source>
        <dbReference type="Proteomes" id="UP000221538"/>
    </source>
</evidence>
<protein>
    <submittedName>
        <fullName evidence="1">Uncharacterized protein</fullName>
    </submittedName>
</protein>
<dbReference type="Proteomes" id="UP000628109">
    <property type="component" value="Unassembled WGS sequence"/>
</dbReference>
<organism evidence="1 3">
    <name type="scientific">Sphingobium fuliginis (strain ATCC 27551)</name>
    <dbReference type="NCBI Taxonomy" id="336203"/>
    <lineage>
        <taxon>Bacteria</taxon>
        <taxon>Pseudomonadati</taxon>
        <taxon>Pseudomonadota</taxon>
        <taxon>Alphaproteobacteria</taxon>
        <taxon>Sphingomonadales</taxon>
        <taxon>Sphingomonadaceae</taxon>
        <taxon>Sphingobium</taxon>
    </lineage>
</organism>
<dbReference type="EMBL" id="BEWI01000031">
    <property type="protein sequence ID" value="GAY20930.1"/>
    <property type="molecule type" value="Genomic_DNA"/>
</dbReference>
<proteinExistence type="predicted"/>